<evidence type="ECO:0000256" key="9">
    <source>
        <dbReference type="ARBA" id="ARBA00030816"/>
    </source>
</evidence>
<comment type="cofactor">
    <cofactor evidence="1">
        <name>Zn(2+)</name>
        <dbReference type="ChEBI" id="CHEBI:29105"/>
    </cofactor>
</comment>
<dbReference type="SUPFAM" id="SSF48239">
    <property type="entry name" value="Terpenoid cyclases/Protein prenyltransferases"/>
    <property type="match status" value="1"/>
</dbReference>
<dbReference type="GO" id="GO:0046872">
    <property type="term" value="F:metal ion binding"/>
    <property type="evidence" value="ECO:0007669"/>
    <property type="project" value="UniProtKB-KW"/>
</dbReference>
<evidence type="ECO:0000256" key="11">
    <source>
        <dbReference type="ARBA" id="ARBA00047658"/>
    </source>
</evidence>
<dbReference type="GO" id="GO:0004663">
    <property type="term" value="F:Rab geranylgeranyltransferase activity"/>
    <property type="evidence" value="ECO:0007669"/>
    <property type="project" value="UniProtKB-EC"/>
</dbReference>
<keyword evidence="7" id="KW-0677">Repeat</keyword>
<evidence type="ECO:0000256" key="2">
    <source>
        <dbReference type="ARBA" id="ARBA00010497"/>
    </source>
</evidence>
<keyword evidence="8" id="KW-0862">Zinc</keyword>
<gene>
    <name evidence="14" type="ORF">BDV23DRAFT_194123</name>
</gene>
<evidence type="ECO:0000256" key="8">
    <source>
        <dbReference type="ARBA" id="ARBA00022833"/>
    </source>
</evidence>
<dbReference type="AlphaFoldDB" id="A0A5N7C6N0"/>
<dbReference type="InterPro" id="IPR026873">
    <property type="entry name" value="Ptb1"/>
</dbReference>
<evidence type="ECO:0000256" key="10">
    <source>
        <dbReference type="ARBA" id="ARBA00032766"/>
    </source>
</evidence>
<dbReference type="Gene3D" id="1.50.10.20">
    <property type="match status" value="1"/>
</dbReference>
<name>A0A5N7C6N0_PETAA</name>
<sequence length="891" mass="99274">MSLVSGPGRAVETQPDQILCVHKHVEYIKNLDSRRDELEYWLTEHLRLNGVYWGLTALHLLNCPQALPREDTVDFVLSCQHRNGGFGAAPGHDAHMLYTVSAVQILVMLDAVDELEKRGLGGKHKVGSFIAGLQDPKTGSFMGDEWGELDTRFLYGAFNALSLLGLLDTVDVSKAVAYVQECENLDGGYGIRPGAESHAGQIFTCVGALAIAGRLDLVNKDRLGGWLSERQVEKGGFNGRPEKLEDVCYSWWVGASLAMIGKLHWINGDKLTAFILRCQDPENGGFGDRPGNMVDVFHTHFAIAGLSLLKYGGVQEAHLSHYFKLQVRSHQEPQAVILLDEYDRWYKANNLAKLLSDRLSSKDARRKKNQGKIAAQDKSCSIKSHGYRSPPAPACPLLDIPPPVYLDPRLVAPYSNIEHKDSNQRSSVSANCITVAAASNHPPHVHAELDYPLHPTLSSHTLIETEAHQWKQEPVFDSDDEGASALQRMPTWTKTLGRTAEMASQLLDQHLVYDPFVDDTESEVDKERVDEIARLKGVFWPGMDIFDSATEQMRRKRNQKKDESTLRMMEKTSMGVAPTELVFSPTGILRKQRVISGNVEDSSPLKGETPIPKRRMTRPKRVLSQSDPNVQHKRDRKRKKKVIKRGPTTVKEVFGHRGLHSARGASIEEPTCGGNHLPRGKSTDDFVLTFGGNDTRSSNELKVFCDTPDQDMSAPKDKYCEDGLQYELSAPSDFFLQQEAMTNRTPNSVLSANYISEFTERLCRFTTDKENIEPLLNVHGRIDPLVGWHSPTTERHLVSDATSYQSQVLFSNGQRIGLNMFDGQHGHAGYSYNPLAASFPKPPTDENPIYTTDANSSLASQGVIRATSPEATISDIEEEDFERLYLDGSIY</sequence>
<dbReference type="OMA" id="MRKKRNQ"/>
<dbReference type="EC" id="2.5.1.60" evidence="3"/>
<dbReference type="CDD" id="cd02894">
    <property type="entry name" value="GGTase-II"/>
    <property type="match status" value="1"/>
</dbReference>
<dbReference type="PANTHER" id="PTHR11774">
    <property type="entry name" value="GERANYLGERANYL TRANSFERASE TYPE BETA SUBUNIT"/>
    <property type="match status" value="1"/>
</dbReference>
<protein>
    <recommendedName>
        <fullName evidence="3">protein geranylgeranyltransferase type II</fullName>
        <ecNumber evidence="3">2.5.1.60</ecNumber>
    </recommendedName>
    <alternativeName>
        <fullName evidence="9">Geranylgeranyl transferase type II subunit beta</fullName>
    </alternativeName>
    <alternativeName>
        <fullName evidence="10">Type II protein geranyl-geranyltransferase subunit beta</fullName>
    </alternativeName>
</protein>
<feature type="domain" description="Prenyltransferase alpha-alpha toroid" evidence="13">
    <location>
        <begin position="20"/>
        <end position="317"/>
    </location>
</feature>
<dbReference type="GO" id="GO:0005968">
    <property type="term" value="C:Rab-protein geranylgeranyltransferase complex"/>
    <property type="evidence" value="ECO:0007669"/>
    <property type="project" value="TreeGrafter"/>
</dbReference>
<evidence type="ECO:0000256" key="7">
    <source>
        <dbReference type="ARBA" id="ARBA00022737"/>
    </source>
</evidence>
<dbReference type="EMBL" id="ML735262">
    <property type="protein sequence ID" value="KAE8389742.1"/>
    <property type="molecule type" value="Genomic_DNA"/>
</dbReference>
<evidence type="ECO:0000256" key="5">
    <source>
        <dbReference type="ARBA" id="ARBA00022679"/>
    </source>
</evidence>
<comment type="similarity">
    <text evidence="2">Belongs to the protein prenyltransferase subunit beta family.</text>
</comment>
<dbReference type="PANTHER" id="PTHR11774:SF11">
    <property type="entry name" value="GERANYLGERANYL TRANSFERASE TYPE-2 SUBUNIT BETA"/>
    <property type="match status" value="1"/>
</dbReference>
<evidence type="ECO:0000313" key="14">
    <source>
        <dbReference type="EMBL" id="KAE8389742.1"/>
    </source>
</evidence>
<feature type="region of interest" description="Disordered" evidence="12">
    <location>
        <begin position="599"/>
        <end position="680"/>
    </location>
</feature>
<accession>A0A5N7C6N0</accession>
<dbReference type="InterPro" id="IPR045089">
    <property type="entry name" value="PGGT1B-like"/>
</dbReference>
<feature type="compositionally biased region" description="Basic residues" evidence="12">
    <location>
        <begin position="612"/>
        <end position="621"/>
    </location>
</feature>
<evidence type="ECO:0000256" key="4">
    <source>
        <dbReference type="ARBA" id="ARBA00022602"/>
    </source>
</evidence>
<dbReference type="Pfam" id="PF00432">
    <property type="entry name" value="Prenyltrans"/>
    <property type="match status" value="1"/>
</dbReference>
<feature type="compositionally biased region" description="Basic residues" evidence="12">
    <location>
        <begin position="631"/>
        <end position="644"/>
    </location>
</feature>
<keyword evidence="6" id="KW-0479">Metal-binding</keyword>
<dbReference type="InterPro" id="IPR008930">
    <property type="entry name" value="Terpenoid_cyclase/PrenylTrfase"/>
</dbReference>
<dbReference type="Proteomes" id="UP000326877">
    <property type="component" value="Unassembled WGS sequence"/>
</dbReference>
<evidence type="ECO:0000256" key="1">
    <source>
        <dbReference type="ARBA" id="ARBA00001947"/>
    </source>
</evidence>
<organism evidence="14">
    <name type="scientific">Petromyces alliaceus</name>
    <name type="common">Aspergillus alliaceus</name>
    <dbReference type="NCBI Taxonomy" id="209559"/>
    <lineage>
        <taxon>Eukaryota</taxon>
        <taxon>Fungi</taxon>
        <taxon>Dikarya</taxon>
        <taxon>Ascomycota</taxon>
        <taxon>Pezizomycotina</taxon>
        <taxon>Eurotiomycetes</taxon>
        <taxon>Eurotiomycetidae</taxon>
        <taxon>Eurotiales</taxon>
        <taxon>Aspergillaceae</taxon>
        <taxon>Aspergillus</taxon>
        <taxon>Aspergillus subgen. Circumdati</taxon>
    </lineage>
</organism>
<comment type="catalytic activity">
    <reaction evidence="11">
        <text>geranylgeranyl diphosphate + L-cysteinyl-[protein] = S-geranylgeranyl-L-cysteinyl-[protein] + diphosphate</text>
        <dbReference type="Rhea" id="RHEA:21240"/>
        <dbReference type="Rhea" id="RHEA-COMP:10131"/>
        <dbReference type="Rhea" id="RHEA-COMP:11537"/>
        <dbReference type="ChEBI" id="CHEBI:29950"/>
        <dbReference type="ChEBI" id="CHEBI:33019"/>
        <dbReference type="ChEBI" id="CHEBI:57533"/>
        <dbReference type="ChEBI" id="CHEBI:86021"/>
        <dbReference type="EC" id="2.5.1.60"/>
    </reaction>
</comment>
<evidence type="ECO:0000256" key="6">
    <source>
        <dbReference type="ARBA" id="ARBA00022723"/>
    </source>
</evidence>
<dbReference type="FunFam" id="1.50.10.20:FF:000009">
    <property type="entry name" value="Geranylgeranyl transferase type-2 subunit beta"/>
    <property type="match status" value="1"/>
</dbReference>
<keyword evidence="5 14" id="KW-0808">Transferase</keyword>
<dbReference type="InterPro" id="IPR001330">
    <property type="entry name" value="Prenyltrans"/>
</dbReference>
<keyword evidence="4" id="KW-0637">Prenyltransferase</keyword>
<evidence type="ECO:0000259" key="13">
    <source>
        <dbReference type="Pfam" id="PF00432"/>
    </source>
</evidence>
<accession>A0A5N6G8D0</accession>
<dbReference type="OrthoDB" id="5428259at2759"/>
<proteinExistence type="inferred from homology"/>
<evidence type="ECO:0000256" key="12">
    <source>
        <dbReference type="SAM" id="MobiDB-lite"/>
    </source>
</evidence>
<evidence type="ECO:0000256" key="3">
    <source>
        <dbReference type="ARBA" id="ARBA00012656"/>
    </source>
</evidence>
<reference evidence="14" key="1">
    <citation type="submission" date="2019-04" db="EMBL/GenBank/DDBJ databases">
        <title>Friends and foes A comparative genomics studyof 23 Aspergillus species from section Flavi.</title>
        <authorList>
            <consortium name="DOE Joint Genome Institute"/>
            <person name="Kjaerbolling I."/>
            <person name="Vesth T."/>
            <person name="Frisvad J.C."/>
            <person name="Nybo J.L."/>
            <person name="Theobald S."/>
            <person name="Kildgaard S."/>
            <person name="Isbrandt T."/>
            <person name="Kuo A."/>
            <person name="Sato A."/>
            <person name="Lyhne E.K."/>
            <person name="Kogle M.E."/>
            <person name="Wiebenga A."/>
            <person name="Kun R.S."/>
            <person name="Lubbers R.J."/>
            <person name="Makela M.R."/>
            <person name="Barry K."/>
            <person name="Chovatia M."/>
            <person name="Clum A."/>
            <person name="Daum C."/>
            <person name="Haridas S."/>
            <person name="He G."/>
            <person name="LaButti K."/>
            <person name="Lipzen A."/>
            <person name="Mondo S."/>
            <person name="Riley R."/>
            <person name="Salamov A."/>
            <person name="Simmons B.A."/>
            <person name="Magnuson J.K."/>
            <person name="Henrissat B."/>
            <person name="Mortensen U.H."/>
            <person name="Larsen T.O."/>
            <person name="Devries R.P."/>
            <person name="Grigoriev I.V."/>
            <person name="Machida M."/>
            <person name="Baker S.E."/>
            <person name="Andersen M.R."/>
        </authorList>
    </citation>
    <scope>NUCLEOTIDE SEQUENCE [LARGE SCALE GENOMIC DNA]</scope>
    <source>
        <strain evidence="14">IBT 14317</strain>
    </source>
</reference>